<evidence type="ECO:0000259" key="4">
    <source>
        <dbReference type="PROSITE" id="PS51819"/>
    </source>
</evidence>
<evidence type="ECO:0000256" key="2">
    <source>
        <dbReference type="ARBA" id="ARBA00021572"/>
    </source>
</evidence>
<dbReference type="InterPro" id="IPR037523">
    <property type="entry name" value="VOC_core"/>
</dbReference>
<dbReference type="InterPro" id="IPR029068">
    <property type="entry name" value="Glyas_Bleomycin-R_OHBP_Dase"/>
</dbReference>
<keyword evidence="3" id="KW-0046">Antibiotic resistance</keyword>
<dbReference type="InterPro" id="IPR000335">
    <property type="entry name" value="Bleomycin-R"/>
</dbReference>
<dbReference type="AlphaFoldDB" id="A0A2T1ABF2"/>
<dbReference type="OrthoDB" id="9803104at2"/>
<protein>
    <recommendedName>
        <fullName evidence="2">Bleomycin resistance protein</fullName>
    </recommendedName>
</protein>
<comment type="caution">
    <text evidence="5">The sequence shown here is derived from an EMBL/GenBank/DDBJ whole genome shotgun (WGS) entry which is preliminary data.</text>
</comment>
<dbReference type="PROSITE" id="PS51819">
    <property type="entry name" value="VOC"/>
    <property type="match status" value="1"/>
</dbReference>
<evidence type="ECO:0000313" key="6">
    <source>
        <dbReference type="Proteomes" id="UP000237718"/>
    </source>
</evidence>
<accession>A0A2T1ABF2</accession>
<dbReference type="Proteomes" id="UP000237718">
    <property type="component" value="Unassembled WGS sequence"/>
</dbReference>
<organism evidence="5 6">
    <name type="scientific">Tritonibacter scottomollicae</name>
    <name type="common">Epibacterium scottomollicae</name>
    <dbReference type="NCBI Taxonomy" id="483013"/>
    <lineage>
        <taxon>Bacteria</taxon>
        <taxon>Pseudomonadati</taxon>
        <taxon>Pseudomonadota</taxon>
        <taxon>Alphaproteobacteria</taxon>
        <taxon>Rhodobacterales</taxon>
        <taxon>Paracoccaceae</taxon>
        <taxon>Tritonibacter</taxon>
    </lineage>
</organism>
<evidence type="ECO:0000256" key="3">
    <source>
        <dbReference type="ARBA" id="ARBA00023251"/>
    </source>
</evidence>
<gene>
    <name evidence="5" type="ORF">CLV89_11241</name>
</gene>
<dbReference type="GO" id="GO:0046677">
    <property type="term" value="P:response to antibiotic"/>
    <property type="evidence" value="ECO:0007669"/>
    <property type="project" value="UniProtKB-KW"/>
</dbReference>
<dbReference type="CDD" id="cd08349">
    <property type="entry name" value="BLMA_like"/>
    <property type="match status" value="1"/>
</dbReference>
<evidence type="ECO:0000313" key="5">
    <source>
        <dbReference type="EMBL" id="PRZ45929.1"/>
    </source>
</evidence>
<dbReference type="Pfam" id="PF19581">
    <property type="entry name" value="Glyoxalase_7"/>
    <property type="match status" value="1"/>
</dbReference>
<sequence length="132" mass="15158">MTDKASTDIRPAIPVIRIFDLEKAQQFYLDYLGFSVDWEHRHEEDFPIYMQISRSGCVLHLSEHHGDATPGSTCFVPITGAMALHQELGDRRYRNIKPSLEAMPWGLQITVTDPFGNRLRFCEYRGEQPSTS</sequence>
<evidence type="ECO:0000256" key="1">
    <source>
        <dbReference type="ARBA" id="ARBA00011051"/>
    </source>
</evidence>
<comment type="similarity">
    <text evidence="1">Belongs to the bleomycin resistance protein family.</text>
</comment>
<feature type="domain" description="VOC" evidence="4">
    <location>
        <begin position="10"/>
        <end position="124"/>
    </location>
</feature>
<dbReference type="RefSeq" id="WP_106164781.1">
    <property type="nucleotide sequence ID" value="NZ_PVUF01000012.1"/>
</dbReference>
<dbReference type="Gene3D" id="3.10.180.10">
    <property type="entry name" value="2,3-Dihydroxybiphenyl 1,2-Dioxygenase, domain 1"/>
    <property type="match status" value="1"/>
</dbReference>
<dbReference type="EMBL" id="PVUF01000012">
    <property type="protein sequence ID" value="PRZ45929.1"/>
    <property type="molecule type" value="Genomic_DNA"/>
</dbReference>
<proteinExistence type="inferred from homology"/>
<name>A0A2T1ABF2_TRISK</name>
<reference evidence="5 6" key="1">
    <citation type="submission" date="2018-03" db="EMBL/GenBank/DDBJ databases">
        <title>Genomic Encyclopedia of Archaeal and Bacterial Type Strains, Phase II (KMG-II): from individual species to whole genera.</title>
        <authorList>
            <person name="Goeker M."/>
        </authorList>
    </citation>
    <scope>NUCLEOTIDE SEQUENCE [LARGE SCALE GENOMIC DNA]</scope>
    <source>
        <strain evidence="5 6">DSM 25328</strain>
    </source>
</reference>
<dbReference type="SUPFAM" id="SSF54593">
    <property type="entry name" value="Glyoxalase/Bleomycin resistance protein/Dihydroxybiphenyl dioxygenase"/>
    <property type="match status" value="1"/>
</dbReference>